<dbReference type="InterPro" id="IPR001650">
    <property type="entry name" value="Helicase_C-like"/>
</dbReference>
<accession>A0A1L9SKJ4</accession>
<dbReference type="FunFam" id="3.40.50.10810:FF:000009">
    <property type="entry name" value="B-TFIID TATA-box-binding protein-associated factor 1"/>
    <property type="match status" value="1"/>
</dbReference>
<dbReference type="Gene3D" id="3.40.50.300">
    <property type="entry name" value="P-loop containing nucleotide triphosphate hydrolases"/>
    <property type="match status" value="1"/>
</dbReference>
<dbReference type="InterPro" id="IPR016024">
    <property type="entry name" value="ARM-type_fold"/>
</dbReference>
<sequence>MTSRLDRLVTLLETGSTQLIRNTAAQQLADVQKQHPDELFNLLGRIVPYLRSKSWDTRTAAARAMGLIVANAELYDPNEEDGELIKKPEDTEDEGGDDDMDIKPEEPQPLAPEDSLRLDTLDLTAVLKHGKKLLGSAGKEHEYSLAAMDPTARLQLQKKTLYPRLGLALNYLDDEPSADAEPVLKLSLPPPAPEESLPSVLVRDKALRAPPAGVMSPSEPHPNNGEEAGLSKRQLNQLKRKNKQHAKLGASKVRVVDLSSSSRRPSEMVAASPSIATPHPVKTEENGEEANGDTKPDYFSLDRSGGDDDSKIVSEFKGPIAPEKPIIQPEVDEHGLCWPYEHMCEFLQVDLFDPNWEIRHGAAMALREVIRVQGAGAGRLQGKSRAENNALNRKWLDDLACRLLCVFMLDRFGDYISDNVVAPIRETVGQTLGALLSHLPSRSVISVYRILHRIIMQADLALDRPVWEVCHGGMIGLRYLVAVRKDLLIKDTKLMDGVLEAVMKGLGDYDDDVRAVSAATLIPIAEEFVTSRQGTLSLLMNIVWDCLSNLQDDLSASTGSVMDLLAKLCTFQEVLDAMKANAAHDPESSFEKLVPRLYPFLRHTITSVRSAVLRALMTFLQLEGEGTNHWVDGKAMRLIFQNLLVERNEGVLKLSLQVWAELLKGLQQRRFFQSEAEFSTQIQPLVALSLGPFGVPRYPIPMNASLFIKPSGVPYSQATAAPARSSPAAAAGPEPVKGRRRKSEKKEAPASPSSHNVDGHMLQGDIDLVGADTMLRSKIYAAKALGQLLAVWDRHDLPSMWDSIVEGLRFPASTSQLSATMVVEEYAKISGPESKYVASLCDRLRPIIESDRPAWYSDVACYLHVARAQCHSLLNTFRDHAHVPGSRLPVLAVVVQGDPEAGPNAFSLADAEKVIGADFERLKKSLTPAQRITAIQVLKDTRATAESAIEEAKNIREQRDMRIRAAAAGALVALQDIPKKPGHIIKGMMDSIKKEENVELQQRSATAVASLVAYYTTAAKRGPVDKIIGNLVKYCCVDTSETPEFHHNVSLEKSILSLRKEEDRRDHPDAAKFEREAKEARIMRRGAKDALEQLAVRFGAELLDKVPNLASLIERPLRDALTGDLPTSIYDPENELGQEIVDGLSTLRALLPRFHSGLYPWVINLMPIIAKALQCQLSVIRYAAAKCFATLCSVISVEGMTMLVEKVLPTINNALDVHHRQGAIECIYHLIHVMEDGILPYVIFLVVPVLGRMSDSDNDIRLLATTSFATLVKLVPLEAGIPDPPGLSEELLKGRDRERKFMSQMLDARKVEAFDIPVTIKAELRPYQQDGVNWLAFLNRYNLHGILCDDMGLGKTLQTICIVASDHHIRAEEFAKSQAPEVRKLPSLIVCPPSLSGHWEQEIKQYAPFLSCVTYVGPPAERSAKQARLESADIVITSYDICRNDAAVLSPISWNYCVLDEGHLIKNPKAKITMAVKRLVSNHRLILSGTPIQNNVLELWSLFDFLMPGFLGTEKVFLDRFAKPIAASRFSKSSSKEQEAGALAIEALHKQVLPFLLRRLKEEVLNDLPPKIIQNYYCDPSELQKKLFEDFTKKEQKELAEKVGSTEKSDKEHIFQALQYMRRLCNSPALVVKEGHKQYNEVQTYLHNKQSNIRDVSHAPKLTALRDLLLDCGIGADRSAEGELDTGASYVSPHRALVFCQMKEMLDIVQNDVLKKLLPSVQYLRLDGSVEATRRQDIVNRFNTDPSYDVLLLTTSVGGLGLNLTGADTVIFVEHDWNPQKDIQAMDRAHRIGQKKVVNVYRLITRGTLEEKILNLQRFKIDVASTVVNQQNAGLGTMDTDQLLDLFNLGETAEGAEKPTDHVAGNEVDMVDIDGEVKEKGKKGWLDDLGELWDDRQYQEEYNLDSFLESMKG</sequence>
<feature type="compositionally biased region" description="Low complexity" evidence="17">
    <location>
        <begin position="718"/>
        <end position="733"/>
    </location>
</feature>
<dbReference type="PANTHER" id="PTHR36498">
    <property type="entry name" value="TATA-BINDING PROTEIN-ASSOCIATED FACTOR 172"/>
    <property type="match status" value="1"/>
</dbReference>
<evidence type="ECO:0000256" key="9">
    <source>
        <dbReference type="ARBA" id="ARBA00023125"/>
    </source>
</evidence>
<dbReference type="PROSITE" id="PS51192">
    <property type="entry name" value="HELICASE_ATP_BIND_1"/>
    <property type="match status" value="1"/>
</dbReference>
<feature type="region of interest" description="Disordered" evidence="17">
    <location>
        <begin position="238"/>
        <end position="304"/>
    </location>
</feature>
<dbReference type="Gene3D" id="3.40.50.10810">
    <property type="entry name" value="Tandem AAA-ATPase domain"/>
    <property type="match status" value="1"/>
</dbReference>
<evidence type="ECO:0000256" key="5">
    <source>
        <dbReference type="ARBA" id="ARBA00022801"/>
    </source>
</evidence>
<evidence type="ECO:0000256" key="4">
    <source>
        <dbReference type="ARBA" id="ARBA00022741"/>
    </source>
</evidence>
<dbReference type="InterPro" id="IPR027417">
    <property type="entry name" value="P-loop_NTPase"/>
</dbReference>
<evidence type="ECO:0000256" key="8">
    <source>
        <dbReference type="ARBA" id="ARBA00023015"/>
    </source>
</evidence>
<comment type="subunit">
    <text evidence="13">Forms the NCT transcriptional regulatory complex with nctA and nctB.</text>
</comment>
<dbReference type="GO" id="GO:0006364">
    <property type="term" value="P:rRNA processing"/>
    <property type="evidence" value="ECO:0007669"/>
    <property type="project" value="EnsemblFungi"/>
</dbReference>
<feature type="compositionally biased region" description="Acidic residues" evidence="17">
    <location>
        <begin position="90"/>
        <end position="100"/>
    </location>
</feature>
<evidence type="ECO:0000256" key="7">
    <source>
        <dbReference type="ARBA" id="ARBA00022840"/>
    </source>
</evidence>
<dbReference type="GO" id="GO:0005667">
    <property type="term" value="C:transcription regulator complex"/>
    <property type="evidence" value="ECO:0007669"/>
    <property type="project" value="EnsemblFungi"/>
</dbReference>
<evidence type="ECO:0000256" key="14">
    <source>
        <dbReference type="ARBA" id="ARBA00073046"/>
    </source>
</evidence>
<dbReference type="GO" id="GO:0005524">
    <property type="term" value="F:ATP binding"/>
    <property type="evidence" value="ECO:0007669"/>
    <property type="project" value="UniProtKB-KW"/>
</dbReference>
<dbReference type="InterPro" id="IPR049730">
    <property type="entry name" value="SNF2/RAD54-like_C"/>
</dbReference>
<keyword evidence="6" id="KW-0347">Helicase</keyword>
<feature type="region of interest" description="Disordered" evidence="17">
    <location>
        <begin position="718"/>
        <end position="761"/>
    </location>
</feature>
<keyword evidence="3" id="KW-0677">Repeat</keyword>
<dbReference type="Pfam" id="PF00271">
    <property type="entry name" value="Helicase_C"/>
    <property type="match status" value="1"/>
</dbReference>
<dbReference type="CDD" id="cd18793">
    <property type="entry name" value="SF2_C_SNF"/>
    <property type="match status" value="1"/>
</dbReference>
<protein>
    <recommendedName>
        <fullName evidence="14">TATA-binding protein-associated factor mot1</fullName>
    </recommendedName>
    <alternativeName>
        <fullName evidence="16">Modifier of transcription 1</fullName>
    </alternativeName>
    <alternativeName>
        <fullName evidence="15">NCT transcriptional regulatory complex subunit mot1</fullName>
    </alternativeName>
</protein>
<evidence type="ECO:0000256" key="13">
    <source>
        <dbReference type="ARBA" id="ARBA00064550"/>
    </source>
</evidence>
<dbReference type="InterPro" id="IPR011989">
    <property type="entry name" value="ARM-like"/>
</dbReference>
<organism evidence="20 21">
    <name type="scientific">Penicilliopsis zonata CBS 506.65</name>
    <dbReference type="NCBI Taxonomy" id="1073090"/>
    <lineage>
        <taxon>Eukaryota</taxon>
        <taxon>Fungi</taxon>
        <taxon>Dikarya</taxon>
        <taxon>Ascomycota</taxon>
        <taxon>Pezizomycotina</taxon>
        <taxon>Eurotiomycetes</taxon>
        <taxon>Eurotiomycetidae</taxon>
        <taxon>Eurotiales</taxon>
        <taxon>Aspergillaceae</taxon>
        <taxon>Penicilliopsis</taxon>
    </lineage>
</organism>
<dbReference type="PROSITE" id="PS51194">
    <property type="entry name" value="HELICASE_CTER"/>
    <property type="match status" value="1"/>
</dbReference>
<dbReference type="FunFam" id="3.40.50.300:FF:000428">
    <property type="entry name" value="TATA-binding protein-associated factor 172"/>
    <property type="match status" value="1"/>
</dbReference>
<feature type="domain" description="Helicase ATP-binding" evidence="18">
    <location>
        <begin position="1336"/>
        <end position="1509"/>
    </location>
</feature>
<evidence type="ECO:0000256" key="3">
    <source>
        <dbReference type="ARBA" id="ARBA00022737"/>
    </source>
</evidence>
<evidence type="ECO:0000256" key="16">
    <source>
        <dbReference type="ARBA" id="ARBA00081329"/>
    </source>
</evidence>
<evidence type="ECO:0000256" key="12">
    <source>
        <dbReference type="ARBA" id="ARBA00053370"/>
    </source>
</evidence>
<evidence type="ECO:0000259" key="18">
    <source>
        <dbReference type="PROSITE" id="PS51192"/>
    </source>
</evidence>
<dbReference type="OrthoDB" id="10252227at2759"/>
<dbReference type="InterPro" id="IPR038718">
    <property type="entry name" value="SNF2-like_sf"/>
</dbReference>
<keyword evidence="21" id="KW-1185">Reference proteome</keyword>
<proteinExistence type="inferred from homology"/>
<evidence type="ECO:0000313" key="21">
    <source>
        <dbReference type="Proteomes" id="UP000184188"/>
    </source>
</evidence>
<evidence type="ECO:0000256" key="6">
    <source>
        <dbReference type="ARBA" id="ARBA00022806"/>
    </source>
</evidence>
<comment type="function">
    <text evidence="12">Regulates transcription in association with TATA binding protein (TBP). Removes TBP from the TATA box via its C-terminal ATPase activity. Both transcription activation and repression require its ATPase activity. Part of the NCT transcriptional regulatory complex that acts as a key regulator of ergosterol biosynthesis and the azole exporter cdr1B. The NCT complex binds the promoters of genes linked to azole susceptibility, and especially represses the expression of cdr1B transporter.</text>
</comment>
<reference evidence="21" key="1">
    <citation type="journal article" date="2017" name="Genome Biol.">
        <title>Comparative genomics reveals high biological diversity and specific adaptations in the industrially and medically important fungal genus Aspergillus.</title>
        <authorList>
            <person name="de Vries R.P."/>
            <person name="Riley R."/>
            <person name="Wiebenga A."/>
            <person name="Aguilar-Osorio G."/>
            <person name="Amillis S."/>
            <person name="Uchima C.A."/>
            <person name="Anderluh G."/>
            <person name="Asadollahi M."/>
            <person name="Askin M."/>
            <person name="Barry K."/>
            <person name="Battaglia E."/>
            <person name="Bayram O."/>
            <person name="Benocci T."/>
            <person name="Braus-Stromeyer S.A."/>
            <person name="Caldana C."/>
            <person name="Canovas D."/>
            <person name="Cerqueira G.C."/>
            <person name="Chen F."/>
            <person name="Chen W."/>
            <person name="Choi C."/>
            <person name="Clum A."/>
            <person name="Dos Santos R.A."/>
            <person name="Damasio A.R."/>
            <person name="Diallinas G."/>
            <person name="Emri T."/>
            <person name="Fekete E."/>
            <person name="Flipphi M."/>
            <person name="Freyberg S."/>
            <person name="Gallo A."/>
            <person name="Gournas C."/>
            <person name="Habgood R."/>
            <person name="Hainaut M."/>
            <person name="Harispe M.L."/>
            <person name="Henrissat B."/>
            <person name="Hilden K.S."/>
            <person name="Hope R."/>
            <person name="Hossain A."/>
            <person name="Karabika E."/>
            <person name="Karaffa L."/>
            <person name="Karanyi Z."/>
            <person name="Krasevec N."/>
            <person name="Kuo A."/>
            <person name="Kusch H."/>
            <person name="LaButti K."/>
            <person name="Lagendijk E.L."/>
            <person name="Lapidus A."/>
            <person name="Levasseur A."/>
            <person name="Lindquist E."/>
            <person name="Lipzen A."/>
            <person name="Logrieco A.F."/>
            <person name="MacCabe A."/>
            <person name="Maekelae M.R."/>
            <person name="Malavazi I."/>
            <person name="Melin P."/>
            <person name="Meyer V."/>
            <person name="Mielnichuk N."/>
            <person name="Miskei M."/>
            <person name="Molnar A.P."/>
            <person name="Mule G."/>
            <person name="Ngan C.Y."/>
            <person name="Orejas M."/>
            <person name="Orosz E."/>
            <person name="Ouedraogo J.P."/>
            <person name="Overkamp K.M."/>
            <person name="Park H.-S."/>
            <person name="Perrone G."/>
            <person name="Piumi F."/>
            <person name="Punt P.J."/>
            <person name="Ram A.F."/>
            <person name="Ramon A."/>
            <person name="Rauscher S."/>
            <person name="Record E."/>
            <person name="Riano-Pachon D.M."/>
            <person name="Robert V."/>
            <person name="Roehrig J."/>
            <person name="Ruller R."/>
            <person name="Salamov A."/>
            <person name="Salih N.S."/>
            <person name="Samson R.A."/>
            <person name="Sandor E."/>
            <person name="Sanguinetti M."/>
            <person name="Schuetze T."/>
            <person name="Sepcic K."/>
            <person name="Shelest E."/>
            <person name="Sherlock G."/>
            <person name="Sophianopoulou V."/>
            <person name="Squina F.M."/>
            <person name="Sun H."/>
            <person name="Susca A."/>
            <person name="Todd R.B."/>
            <person name="Tsang A."/>
            <person name="Unkles S.E."/>
            <person name="van de Wiele N."/>
            <person name="van Rossen-Uffink D."/>
            <person name="Oliveira J.V."/>
            <person name="Vesth T.C."/>
            <person name="Visser J."/>
            <person name="Yu J.-H."/>
            <person name="Zhou M."/>
            <person name="Andersen M.R."/>
            <person name="Archer D.B."/>
            <person name="Baker S.E."/>
            <person name="Benoit I."/>
            <person name="Brakhage A.A."/>
            <person name="Braus G.H."/>
            <person name="Fischer R."/>
            <person name="Frisvad J.C."/>
            <person name="Goldman G.H."/>
            <person name="Houbraken J."/>
            <person name="Oakley B."/>
            <person name="Pocsi I."/>
            <person name="Scazzocchio C."/>
            <person name="Seiboth B."/>
            <person name="vanKuyk P.A."/>
            <person name="Wortman J."/>
            <person name="Dyer P.S."/>
            <person name="Grigoriev I.V."/>
        </authorList>
    </citation>
    <scope>NUCLEOTIDE SEQUENCE [LARGE SCALE GENOMIC DNA]</scope>
    <source>
        <strain evidence="21">CBS 506.65</strain>
    </source>
</reference>
<dbReference type="RefSeq" id="XP_022582126.1">
    <property type="nucleotide sequence ID" value="XM_022724728.1"/>
</dbReference>
<dbReference type="SUPFAM" id="SSF48371">
    <property type="entry name" value="ARM repeat"/>
    <property type="match status" value="1"/>
</dbReference>
<dbReference type="GeneID" id="34611193"/>
<dbReference type="Proteomes" id="UP000184188">
    <property type="component" value="Unassembled WGS sequence"/>
</dbReference>
<dbReference type="InterPro" id="IPR044972">
    <property type="entry name" value="Mot1"/>
</dbReference>
<evidence type="ECO:0000256" key="15">
    <source>
        <dbReference type="ARBA" id="ARBA00081280"/>
    </source>
</evidence>
<dbReference type="SMART" id="SM00490">
    <property type="entry name" value="HELICc"/>
    <property type="match status" value="1"/>
</dbReference>
<dbReference type="STRING" id="1073090.A0A1L9SKJ4"/>
<dbReference type="CDD" id="cd17999">
    <property type="entry name" value="DEXHc_Mot1"/>
    <property type="match status" value="1"/>
</dbReference>
<evidence type="ECO:0000256" key="17">
    <source>
        <dbReference type="SAM" id="MobiDB-lite"/>
    </source>
</evidence>
<dbReference type="Pfam" id="PF12054">
    <property type="entry name" value="DUF3535"/>
    <property type="match status" value="1"/>
</dbReference>
<comment type="similarity">
    <text evidence="2">Belongs to the SNF2/RAD54 helicase family.</text>
</comment>
<dbReference type="InterPro" id="IPR022707">
    <property type="entry name" value="Mot1_central_dom"/>
</dbReference>
<dbReference type="InterPro" id="IPR000330">
    <property type="entry name" value="SNF2_N"/>
</dbReference>
<dbReference type="FunFam" id="1.25.10.10:FF:000445">
    <property type="entry name" value="Related to MOT1-transcriptional accessory protein"/>
    <property type="match status" value="1"/>
</dbReference>
<dbReference type="EMBL" id="KV878340">
    <property type="protein sequence ID" value="OJJ47616.1"/>
    <property type="molecule type" value="Genomic_DNA"/>
</dbReference>
<dbReference type="FunFam" id="1.25.10.10:FF:000508">
    <property type="entry name" value="Probable helicase mot1"/>
    <property type="match status" value="1"/>
</dbReference>
<dbReference type="GO" id="GO:0045898">
    <property type="term" value="P:regulation of RNA polymerase II transcription preinitiation complex assembly"/>
    <property type="evidence" value="ECO:0007669"/>
    <property type="project" value="EnsemblFungi"/>
</dbReference>
<dbReference type="GO" id="GO:0004386">
    <property type="term" value="F:helicase activity"/>
    <property type="evidence" value="ECO:0007669"/>
    <property type="project" value="UniProtKB-KW"/>
</dbReference>
<dbReference type="GO" id="GO:0000228">
    <property type="term" value="C:nuclear chromosome"/>
    <property type="evidence" value="ECO:0007669"/>
    <property type="project" value="EnsemblFungi"/>
</dbReference>
<dbReference type="SUPFAM" id="SSF52540">
    <property type="entry name" value="P-loop containing nucleoside triphosphate hydrolases"/>
    <property type="match status" value="2"/>
</dbReference>
<dbReference type="Gene3D" id="1.25.10.10">
    <property type="entry name" value="Leucine-rich Repeat Variant"/>
    <property type="match status" value="2"/>
</dbReference>
<dbReference type="GO" id="GO:0003677">
    <property type="term" value="F:DNA binding"/>
    <property type="evidence" value="ECO:0007669"/>
    <property type="project" value="UniProtKB-KW"/>
</dbReference>
<feature type="compositionally biased region" description="Low complexity" evidence="17">
    <location>
        <begin position="251"/>
        <end position="263"/>
    </location>
</feature>
<dbReference type="GO" id="GO:0016887">
    <property type="term" value="F:ATP hydrolysis activity"/>
    <property type="evidence" value="ECO:0007669"/>
    <property type="project" value="EnsemblFungi"/>
</dbReference>
<keyword evidence="7" id="KW-0067">ATP-binding</keyword>
<evidence type="ECO:0000256" key="1">
    <source>
        <dbReference type="ARBA" id="ARBA00004123"/>
    </source>
</evidence>
<dbReference type="InterPro" id="IPR014001">
    <property type="entry name" value="Helicase_ATP-bd"/>
</dbReference>
<keyword evidence="8" id="KW-0805">Transcription regulation</keyword>
<feature type="region of interest" description="Disordered" evidence="17">
    <location>
        <begin position="79"/>
        <end position="114"/>
    </location>
</feature>
<keyword evidence="4" id="KW-0547">Nucleotide-binding</keyword>
<dbReference type="GO" id="GO:0045892">
    <property type="term" value="P:negative regulation of DNA-templated transcription"/>
    <property type="evidence" value="ECO:0007669"/>
    <property type="project" value="EnsemblFungi"/>
</dbReference>
<evidence type="ECO:0000256" key="11">
    <source>
        <dbReference type="ARBA" id="ARBA00023242"/>
    </source>
</evidence>
<dbReference type="InterPro" id="IPR044078">
    <property type="entry name" value="Mot1_ATP-bd"/>
</dbReference>
<dbReference type="Pfam" id="PF00176">
    <property type="entry name" value="SNF2-rel_dom"/>
    <property type="match status" value="1"/>
</dbReference>
<gene>
    <name evidence="20" type="ORF">ASPZODRAFT_141201</name>
</gene>
<evidence type="ECO:0000256" key="2">
    <source>
        <dbReference type="ARBA" id="ARBA00007025"/>
    </source>
</evidence>
<comment type="subcellular location">
    <subcellularLocation>
        <location evidence="1">Nucleus</location>
    </subcellularLocation>
</comment>
<feature type="domain" description="Helicase C-terminal" evidence="19">
    <location>
        <begin position="1683"/>
        <end position="1834"/>
    </location>
</feature>
<dbReference type="PANTHER" id="PTHR36498:SF1">
    <property type="entry name" value="TATA-BINDING PROTEIN-ASSOCIATED FACTOR 172"/>
    <property type="match status" value="1"/>
</dbReference>
<evidence type="ECO:0000313" key="20">
    <source>
        <dbReference type="EMBL" id="OJJ47616.1"/>
    </source>
</evidence>
<dbReference type="SMART" id="SM00487">
    <property type="entry name" value="DEXDc"/>
    <property type="match status" value="1"/>
</dbReference>
<evidence type="ECO:0000259" key="19">
    <source>
        <dbReference type="PROSITE" id="PS51194"/>
    </source>
</evidence>
<keyword evidence="11" id="KW-0539">Nucleus</keyword>
<name>A0A1L9SKJ4_9EURO</name>
<dbReference type="GO" id="GO:0042790">
    <property type="term" value="P:nucleolar large rRNA transcription by RNA polymerase I"/>
    <property type="evidence" value="ECO:0007669"/>
    <property type="project" value="EnsemblFungi"/>
</dbReference>
<dbReference type="GO" id="GO:0017025">
    <property type="term" value="F:TBP-class protein binding"/>
    <property type="evidence" value="ECO:0007669"/>
    <property type="project" value="EnsemblFungi"/>
</dbReference>
<keyword evidence="5" id="KW-0378">Hydrolase</keyword>
<keyword evidence="9" id="KW-0238">DNA-binding</keyword>
<evidence type="ECO:0000256" key="10">
    <source>
        <dbReference type="ARBA" id="ARBA00023163"/>
    </source>
</evidence>
<keyword evidence="10" id="KW-0804">Transcription</keyword>
<dbReference type="VEuPathDB" id="FungiDB:ASPZODRAFT_141201"/>